<feature type="domain" description="Cadherin" evidence="11">
    <location>
        <begin position="536"/>
        <end position="640"/>
    </location>
</feature>
<dbReference type="GO" id="GO:0007411">
    <property type="term" value="P:axon guidance"/>
    <property type="evidence" value="ECO:0007669"/>
    <property type="project" value="UniProtKB-ARBA"/>
</dbReference>
<evidence type="ECO:0000256" key="5">
    <source>
        <dbReference type="ARBA" id="ARBA00022737"/>
    </source>
</evidence>
<evidence type="ECO:0000259" key="11">
    <source>
        <dbReference type="PROSITE" id="PS50268"/>
    </source>
</evidence>
<evidence type="ECO:0000256" key="4">
    <source>
        <dbReference type="ARBA" id="ARBA00022729"/>
    </source>
</evidence>
<gene>
    <name evidence="12" type="ORF">DME_LOCUS8154</name>
</gene>
<feature type="domain" description="Cadherin" evidence="11">
    <location>
        <begin position="1045"/>
        <end position="1145"/>
    </location>
</feature>
<keyword evidence="9" id="KW-0325">Glycoprotein</keyword>
<dbReference type="PANTHER" id="PTHR24028:SF146">
    <property type="entry name" value="CADHERIN 96CB, ISOFORM D-RELATED"/>
    <property type="match status" value="1"/>
</dbReference>
<keyword evidence="14" id="KW-1185">Reference proteome</keyword>
<name>A0A0N4UAS5_DRAME</name>
<keyword evidence="3" id="KW-0812">Transmembrane</keyword>
<proteinExistence type="predicted"/>
<sequence length="1668" mass="188308">MVFTFTERQLYFQIVEGVPAGTLIGKIHPEAGVRYRINGRSNYISFDSDTGELRSSVVLDRELVAPNNSLDIVLVTQPASIINIHVQILDINDNDPIFPLPFLNISIIESAAIGSRYTLQSATDLDFGENGTIVEYKIENSQSFFKLIHLKIPNNNDLLFIELLKELDRETKDFHVLNISATDGGQPPRFGYTTIFINVLDANDNAPVFDRSHYDVVLKHLDNPSDPILSVSAIDYDTGDNARITYRISNDQHKQFRIDQNNGTVFLQKSNLNCSRTGCQENCSRMCVIAIEAEDHGSPKLSNRAFVNILLNETNDHDPVIRFRMYPPNLDFAAINEMAAIGTTIAIVTVTDDDFDQESRVEIIDGNEDGYFKLERGKNFAILRLNRALNKQIDQFKIRFKATDNGVPCRSSVRDLEVYILRDNDQAPKLMEDIIEASIPEDAIFGSFVTVVRINESPDRRGFLFTIKEDEGVDGLFKIGRSSGIVTVAKQLDNLKNISKITLTAIVRNARPNLKTASCTINIKIIDVNNHWPTFEQQIYTITVLENTPLLSVIGTIKAIDLDRGNNGLISYSMAKNGATKEVSVKEKTGELVLRRVLDREQQSQYTIRAKACDHGNPVKCSTTDIVIKVLDINDNAPKFTLSEYYGTIGRTDLPGTKICRVQAIDYDDGKYGDVYYLLYDSPAGLIDIDNSGSLYLTSYVDKYAKLEEFRITVGAKDGGDLLSSNNASIFIRITSESHESHTFPSIFGENQNLKVKENSPPGIILKKFSFHTKNNDVRYHIADSTFLQIDQYSGELRTKQSIDREKLYNNISFTVFASIKNFTATYSGHLIVLDENDNAPQFEIDSTTKLVIRSDTIVGSEIHRFFAKDADEGENGRIEYSVDSDFFNIDAQTGVLSLRKFVENLDQIQFKVVARDHGIPPLNASSKVTAVIGKNENVYSFPPKMVFKVSEDASAGTIIANLMPIDFVQSCIHEFRPMVEKTLNSSVWILSSGQIYLEDNVDREIQDKFIIPVDILTRKHGIESKRKTIIIVYIDDINDNLPQCPNDTKFHIKENQPPLSVIGAMNAIDYDEGINGTLFYRLKEKSEYFFIESITGIIKSLVAFDFESKSLYFLTIEIIDGGHLKAECLVEIRIDDVNDNYPETKTEFYHFQADFGNYQIGQVIATDKDHGQNGIIRYHLSNIGLPLKLLIDSLFQIDEISGEISHNGNLKAGEVYNLTVIASDQGIPSLATTILVFVHVPERLDCIPEFKKFPKTPIIIPENQAIGSMVAEIQAIACRQHVKYFIAEGNHQNIFEIDPYDGILILTGFLSFGNSSLYHLEVVAATSISNSSFFLDIIISDPIIDYPVIETNLIHIQENNEAGKVCGKVLVTGLVDKNLIIMEIIQQIPHGQIFRLEDENLICEDILDRETANEYQLFVRAANKRKRDRKMEKSIKIIIGDENDNPPFCKGVDNFLISDKAYNIEWNCFDVDEGLNSSVGYYIPEENAPFISEYSSKLIRIQPFDGKPRHFSAIIFDRSTKHNNLSTMDHLRRSIERRFTIIPHRPSSKIRFAQSKDFFEIDSETPLGSIFGSVSVETNSSLEYFITSFRERNVDALQFIDIDRRTGQLRVIRKPNASQVQIEITVVSDGFTNSKTVSIFFFHYSKLMAKLNSPSFAVIYDLLYTDY</sequence>
<dbReference type="InterPro" id="IPR050174">
    <property type="entry name" value="Protocadherin/Cadherin-CA"/>
</dbReference>
<reference evidence="15" key="1">
    <citation type="submission" date="2017-02" db="UniProtKB">
        <authorList>
            <consortium name="WormBaseParasite"/>
        </authorList>
    </citation>
    <scope>IDENTIFICATION</scope>
</reference>
<feature type="domain" description="Cadherin" evidence="11">
    <location>
        <begin position="6"/>
        <end position="98"/>
    </location>
</feature>
<dbReference type="Pfam" id="PF25374">
    <property type="entry name" value="Cadherin_FAT4_N"/>
    <property type="match status" value="1"/>
</dbReference>
<keyword evidence="2" id="KW-1003">Cell membrane</keyword>
<dbReference type="CDD" id="cd11304">
    <property type="entry name" value="Cadherin_repeat"/>
    <property type="match status" value="14"/>
</dbReference>
<accession>A0A0N4UAS5</accession>
<feature type="domain" description="Cadherin" evidence="11">
    <location>
        <begin position="983"/>
        <end position="1045"/>
    </location>
</feature>
<keyword evidence="6 10" id="KW-0106">Calcium</keyword>
<dbReference type="SMART" id="SM00112">
    <property type="entry name" value="CA"/>
    <property type="match status" value="12"/>
</dbReference>
<evidence type="ECO:0000256" key="7">
    <source>
        <dbReference type="ARBA" id="ARBA00022989"/>
    </source>
</evidence>
<comment type="subcellular location">
    <subcellularLocation>
        <location evidence="1">Cell membrane</location>
        <topology evidence="1">Single-pass type I membrane protein</topology>
    </subcellularLocation>
</comment>
<feature type="domain" description="Cadherin" evidence="11">
    <location>
        <begin position="327"/>
        <end position="430"/>
    </location>
</feature>
<evidence type="ECO:0000256" key="9">
    <source>
        <dbReference type="ARBA" id="ARBA00023180"/>
    </source>
</evidence>
<feature type="domain" description="Cadherin" evidence="11">
    <location>
        <begin position="641"/>
        <end position="747"/>
    </location>
</feature>
<dbReference type="GO" id="GO:0005886">
    <property type="term" value="C:plasma membrane"/>
    <property type="evidence" value="ECO:0007669"/>
    <property type="project" value="UniProtKB-SubCell"/>
</dbReference>
<dbReference type="EMBL" id="UYYG01001166">
    <property type="protein sequence ID" value="VDN58181.1"/>
    <property type="molecule type" value="Genomic_DNA"/>
</dbReference>
<feature type="domain" description="Cadherin" evidence="11">
    <location>
        <begin position="210"/>
        <end position="321"/>
    </location>
</feature>
<dbReference type="WBParaSite" id="DME_0000427101-mRNA-1">
    <property type="protein sequence ID" value="DME_0000427101-mRNA-1"/>
    <property type="gene ID" value="DME_0000427101"/>
</dbReference>
<keyword evidence="4" id="KW-0732">Signal</keyword>
<dbReference type="PRINTS" id="PR00205">
    <property type="entry name" value="CADHERIN"/>
</dbReference>
<dbReference type="FunFam" id="2.60.40.60:FF:000020">
    <property type="entry name" value="Dachsous cadherin-related 1b"/>
    <property type="match status" value="1"/>
</dbReference>
<evidence type="ECO:0000256" key="8">
    <source>
        <dbReference type="ARBA" id="ARBA00023136"/>
    </source>
</evidence>
<dbReference type="Proteomes" id="UP000274756">
    <property type="component" value="Unassembled WGS sequence"/>
</dbReference>
<feature type="domain" description="Cadherin" evidence="11">
    <location>
        <begin position="1161"/>
        <end position="1251"/>
    </location>
</feature>
<feature type="domain" description="Cadherin" evidence="11">
    <location>
        <begin position="748"/>
        <end position="843"/>
    </location>
</feature>
<dbReference type="PROSITE" id="PS50268">
    <property type="entry name" value="CADHERIN_2"/>
    <property type="match status" value="14"/>
</dbReference>
<dbReference type="InterPro" id="IPR015919">
    <property type="entry name" value="Cadherin-like_sf"/>
</dbReference>
<feature type="domain" description="Cadherin" evidence="11">
    <location>
        <begin position="1349"/>
        <end position="1449"/>
    </location>
</feature>
<keyword evidence="8" id="KW-0472">Membrane</keyword>
<dbReference type="FunFam" id="2.60.40.60:FF:000007">
    <property type="entry name" value="Protocadherin alpha 2"/>
    <property type="match status" value="1"/>
</dbReference>
<dbReference type="PROSITE" id="PS00232">
    <property type="entry name" value="CADHERIN_1"/>
    <property type="match status" value="3"/>
</dbReference>
<evidence type="ECO:0000256" key="2">
    <source>
        <dbReference type="ARBA" id="ARBA00022475"/>
    </source>
</evidence>
<dbReference type="Pfam" id="PF00028">
    <property type="entry name" value="Cadherin"/>
    <property type="match status" value="6"/>
</dbReference>
<evidence type="ECO:0000313" key="15">
    <source>
        <dbReference type="WBParaSite" id="DME_0000427101-mRNA-1"/>
    </source>
</evidence>
<feature type="domain" description="Cadherin" evidence="11">
    <location>
        <begin position="99"/>
        <end position="209"/>
    </location>
</feature>
<evidence type="ECO:0000256" key="3">
    <source>
        <dbReference type="ARBA" id="ARBA00022692"/>
    </source>
</evidence>
<dbReference type="InterPro" id="IPR002126">
    <property type="entry name" value="Cadherin-like_dom"/>
</dbReference>
<dbReference type="SUPFAM" id="SSF49313">
    <property type="entry name" value="Cadherin-like"/>
    <property type="match status" value="12"/>
</dbReference>
<dbReference type="Proteomes" id="UP000038040">
    <property type="component" value="Unplaced"/>
</dbReference>
<dbReference type="InterPro" id="IPR020894">
    <property type="entry name" value="Cadherin_CS"/>
</dbReference>
<evidence type="ECO:0000256" key="1">
    <source>
        <dbReference type="ARBA" id="ARBA00004251"/>
    </source>
</evidence>
<evidence type="ECO:0000313" key="12">
    <source>
        <dbReference type="EMBL" id="VDN58181.1"/>
    </source>
</evidence>
<dbReference type="Gene3D" id="2.60.40.60">
    <property type="entry name" value="Cadherins"/>
    <property type="match status" value="14"/>
</dbReference>
<dbReference type="PANTHER" id="PTHR24028">
    <property type="entry name" value="CADHERIN-87A"/>
    <property type="match status" value="1"/>
</dbReference>
<feature type="domain" description="Cadherin" evidence="11">
    <location>
        <begin position="1261"/>
        <end position="1350"/>
    </location>
</feature>
<evidence type="ECO:0000256" key="6">
    <source>
        <dbReference type="ARBA" id="ARBA00022837"/>
    </source>
</evidence>
<organism evidence="13 15">
    <name type="scientific">Dracunculus medinensis</name>
    <name type="common">Guinea worm</name>
    <dbReference type="NCBI Taxonomy" id="318479"/>
    <lineage>
        <taxon>Eukaryota</taxon>
        <taxon>Metazoa</taxon>
        <taxon>Ecdysozoa</taxon>
        <taxon>Nematoda</taxon>
        <taxon>Chromadorea</taxon>
        <taxon>Rhabditida</taxon>
        <taxon>Spirurina</taxon>
        <taxon>Dracunculoidea</taxon>
        <taxon>Dracunculidae</taxon>
        <taxon>Dracunculus</taxon>
    </lineage>
</organism>
<feature type="domain" description="Cadherin" evidence="11">
    <location>
        <begin position="431"/>
        <end position="535"/>
    </location>
</feature>
<reference evidence="12 14" key="2">
    <citation type="submission" date="2018-11" db="EMBL/GenBank/DDBJ databases">
        <authorList>
            <consortium name="Pathogen Informatics"/>
        </authorList>
    </citation>
    <scope>NUCLEOTIDE SEQUENCE [LARGE SCALE GENOMIC DNA]</scope>
</reference>
<dbReference type="GO" id="GO:0007156">
    <property type="term" value="P:homophilic cell adhesion via plasma membrane adhesion molecules"/>
    <property type="evidence" value="ECO:0007669"/>
    <property type="project" value="InterPro"/>
</dbReference>
<dbReference type="STRING" id="318479.A0A0N4UAS5"/>
<dbReference type="OrthoDB" id="6252479at2759"/>
<dbReference type="AlphaFoldDB" id="A0A0N4UAS5"/>
<evidence type="ECO:0000313" key="14">
    <source>
        <dbReference type="Proteomes" id="UP000274756"/>
    </source>
</evidence>
<evidence type="ECO:0000313" key="13">
    <source>
        <dbReference type="Proteomes" id="UP000038040"/>
    </source>
</evidence>
<dbReference type="GO" id="GO:0005509">
    <property type="term" value="F:calcium ion binding"/>
    <property type="evidence" value="ECO:0007669"/>
    <property type="project" value="UniProtKB-UniRule"/>
</dbReference>
<keyword evidence="7" id="KW-1133">Transmembrane helix</keyword>
<keyword evidence="5" id="KW-0677">Repeat</keyword>
<evidence type="ECO:0000256" key="10">
    <source>
        <dbReference type="PROSITE-ProRule" id="PRU00043"/>
    </source>
</evidence>
<feature type="domain" description="Cadherin" evidence="11">
    <location>
        <begin position="845"/>
        <end position="946"/>
    </location>
</feature>
<protein>
    <submittedName>
        <fullName evidence="15">Cadherin</fullName>
    </submittedName>
</protein>